<proteinExistence type="predicted"/>
<evidence type="ECO:0008006" key="3">
    <source>
        <dbReference type="Google" id="ProtNLM"/>
    </source>
</evidence>
<dbReference type="Proteomes" id="UP001497497">
    <property type="component" value="Unassembled WGS sequence"/>
</dbReference>
<protein>
    <recommendedName>
        <fullName evidence="3">Tumor suppressor candidate 2</fullName>
    </recommendedName>
</protein>
<gene>
    <name evidence="1" type="ORF">GSLYS_00016624001</name>
</gene>
<dbReference type="Pfam" id="PF15000">
    <property type="entry name" value="TUSC2"/>
    <property type="match status" value="1"/>
</dbReference>
<dbReference type="InterPro" id="IPR029393">
    <property type="entry name" value="FUS1"/>
</dbReference>
<accession>A0AAV2IC96</accession>
<reference evidence="1 2" key="1">
    <citation type="submission" date="2024-04" db="EMBL/GenBank/DDBJ databases">
        <authorList>
            <consortium name="Genoscope - CEA"/>
            <person name="William W."/>
        </authorList>
    </citation>
    <scope>NUCLEOTIDE SEQUENCE [LARGE SCALE GENOMIC DNA]</scope>
</reference>
<comment type="caution">
    <text evidence="1">The sequence shown here is derived from an EMBL/GenBank/DDBJ whole genome shotgun (WGS) entry which is preliminary data.</text>
</comment>
<organism evidence="1 2">
    <name type="scientific">Lymnaea stagnalis</name>
    <name type="common">Great pond snail</name>
    <name type="synonym">Helix stagnalis</name>
    <dbReference type="NCBI Taxonomy" id="6523"/>
    <lineage>
        <taxon>Eukaryota</taxon>
        <taxon>Metazoa</taxon>
        <taxon>Spiralia</taxon>
        <taxon>Lophotrochozoa</taxon>
        <taxon>Mollusca</taxon>
        <taxon>Gastropoda</taxon>
        <taxon>Heterobranchia</taxon>
        <taxon>Euthyneura</taxon>
        <taxon>Panpulmonata</taxon>
        <taxon>Hygrophila</taxon>
        <taxon>Lymnaeoidea</taxon>
        <taxon>Lymnaeidae</taxon>
        <taxon>Lymnaea</taxon>
    </lineage>
</organism>
<keyword evidence="2" id="KW-1185">Reference proteome</keyword>
<dbReference type="PANTHER" id="PTHR15453">
    <property type="entry name" value="TUMOR SUPPRESSOR CANDIDATE 2"/>
    <property type="match status" value="1"/>
</dbReference>
<evidence type="ECO:0000313" key="2">
    <source>
        <dbReference type="Proteomes" id="UP001497497"/>
    </source>
</evidence>
<dbReference type="GO" id="GO:0051881">
    <property type="term" value="P:regulation of mitochondrial membrane potential"/>
    <property type="evidence" value="ECO:0007669"/>
    <property type="project" value="TreeGrafter"/>
</dbReference>
<sequence>MGQTASSVSKIVTQPLSWFRGTDRQKQDDLGSNSNLLSKGTTLFVFKRRGSMYFDEDGDLAHEFYCEVVDRKTNKAVMRRYNRNLVPQGEVDLPYPRLHGDLPVILFDTSTLQIQPSSPTK</sequence>
<dbReference type="GO" id="GO:0005739">
    <property type="term" value="C:mitochondrion"/>
    <property type="evidence" value="ECO:0007669"/>
    <property type="project" value="TreeGrafter"/>
</dbReference>
<evidence type="ECO:0000313" key="1">
    <source>
        <dbReference type="EMBL" id="CAL1543090.1"/>
    </source>
</evidence>
<dbReference type="EMBL" id="CAXITT010000524">
    <property type="protein sequence ID" value="CAL1543090.1"/>
    <property type="molecule type" value="Genomic_DNA"/>
</dbReference>
<name>A0AAV2IC96_LYMST</name>
<dbReference type="PANTHER" id="PTHR15453:SF8">
    <property type="entry name" value="TUMOR SUPPRESSOR CANDIDATE 2"/>
    <property type="match status" value="1"/>
</dbReference>
<dbReference type="AlphaFoldDB" id="A0AAV2IC96"/>